<sequence length="257" mass="28098">MLPRPCLALIVALACVPLAWAGEEKESSSQRPGLFFAWLSPDDGPVWAHFENPAHLQQLVRHCNAGTPVFAMQSGTRFQCKAELPPKSAGQEEPYAAALTVQGPRPRTDNPQYRLFALTPPRTPQWLVAKPDAEQLGALQSFVQSDDRRFGALRRQLQWGAARTIQQPQGARTTVVVPGRVVRDPDAFYGAQRHHVFVRGSSGYAYMGEVPGKPDSYVDIDGNDLPGLVVSEGCDGWCVSLWGLTGGLRQVARFGGH</sequence>
<dbReference type="EMBL" id="JAVDTL010000002">
    <property type="protein sequence ID" value="MDR6765998.1"/>
    <property type="molecule type" value="Genomic_DNA"/>
</dbReference>
<dbReference type="EMBL" id="JAVDTS010000002">
    <property type="protein sequence ID" value="MDR6837064.1"/>
    <property type="molecule type" value="Genomic_DNA"/>
</dbReference>
<dbReference type="AlphaFoldDB" id="A0AAJ2BRV6"/>
<feature type="signal peptide" evidence="1">
    <location>
        <begin position="1"/>
        <end position="21"/>
    </location>
</feature>
<name>A0AAJ2BRV6_ACIDE</name>
<accession>A0AAJ2BRV6</accession>
<comment type="caution">
    <text evidence="2">The sequence shown here is derived from an EMBL/GenBank/DDBJ whole genome shotgun (WGS) entry which is preliminary data.</text>
</comment>
<proteinExistence type="predicted"/>
<evidence type="ECO:0000313" key="5">
    <source>
        <dbReference type="Proteomes" id="UP001253458"/>
    </source>
</evidence>
<evidence type="ECO:0000313" key="3">
    <source>
        <dbReference type="EMBL" id="MDR6837064.1"/>
    </source>
</evidence>
<protein>
    <submittedName>
        <fullName evidence="2">Uncharacterized protein</fullName>
    </submittedName>
</protein>
<keyword evidence="1" id="KW-0732">Signal</keyword>
<feature type="chain" id="PRO_5042560780" evidence="1">
    <location>
        <begin position="22"/>
        <end position="257"/>
    </location>
</feature>
<evidence type="ECO:0000313" key="2">
    <source>
        <dbReference type="EMBL" id="MDR6765998.1"/>
    </source>
</evidence>
<dbReference type="Proteomes" id="UP001249076">
    <property type="component" value="Unassembled WGS sequence"/>
</dbReference>
<organism evidence="2 5">
    <name type="scientific">Acidovorax delafieldii</name>
    <name type="common">Pseudomonas delafieldii</name>
    <dbReference type="NCBI Taxonomy" id="47920"/>
    <lineage>
        <taxon>Bacteria</taxon>
        <taxon>Pseudomonadati</taxon>
        <taxon>Pseudomonadota</taxon>
        <taxon>Betaproteobacteria</taxon>
        <taxon>Burkholderiales</taxon>
        <taxon>Comamonadaceae</taxon>
        <taxon>Acidovorax</taxon>
    </lineage>
</organism>
<dbReference type="RefSeq" id="WP_110959262.1">
    <property type="nucleotide sequence ID" value="NZ_JAVDTL010000002.1"/>
</dbReference>
<evidence type="ECO:0000256" key="1">
    <source>
        <dbReference type="SAM" id="SignalP"/>
    </source>
</evidence>
<keyword evidence="4" id="KW-1185">Reference proteome</keyword>
<reference evidence="2 4" key="1">
    <citation type="submission" date="2023-07" db="EMBL/GenBank/DDBJ databases">
        <title>Sorghum-associated microbial communities from plants grown in Nebraska, USA.</title>
        <authorList>
            <person name="Schachtman D."/>
        </authorList>
    </citation>
    <scope>NUCLEOTIDE SEQUENCE</scope>
    <source>
        <strain evidence="3 4">BE105</strain>
        <strain evidence="2">BE69</strain>
    </source>
</reference>
<dbReference type="Proteomes" id="UP001253458">
    <property type="component" value="Unassembled WGS sequence"/>
</dbReference>
<evidence type="ECO:0000313" key="4">
    <source>
        <dbReference type="Proteomes" id="UP001249076"/>
    </source>
</evidence>
<gene>
    <name evidence="2" type="ORF">J2W88_001263</name>
    <name evidence="3" type="ORF">J2W93_001892</name>
</gene>
<dbReference type="PROSITE" id="PS51257">
    <property type="entry name" value="PROKAR_LIPOPROTEIN"/>
    <property type="match status" value="1"/>
</dbReference>